<dbReference type="GO" id="GO:0032259">
    <property type="term" value="P:methylation"/>
    <property type="evidence" value="ECO:0007669"/>
    <property type="project" value="UniProtKB-KW"/>
</dbReference>
<evidence type="ECO:0000313" key="2">
    <source>
        <dbReference type="EMBL" id="KAK3348953.1"/>
    </source>
</evidence>
<name>A0AAJ0MBZ1_9PEZI</name>
<dbReference type="Gene3D" id="3.40.50.150">
    <property type="entry name" value="Vaccinia Virus protein VP39"/>
    <property type="match status" value="2"/>
</dbReference>
<dbReference type="Proteomes" id="UP001275084">
    <property type="component" value="Unassembled WGS sequence"/>
</dbReference>
<evidence type="ECO:0000256" key="1">
    <source>
        <dbReference type="ARBA" id="ARBA00022679"/>
    </source>
</evidence>
<protein>
    <submittedName>
        <fullName evidence="2">S-adenosyl-L-methionine-dependent methyltransferase</fullName>
    </submittedName>
</protein>
<dbReference type="PANTHER" id="PTHR43861">
    <property type="entry name" value="TRANS-ACONITATE 2-METHYLTRANSFERASE-RELATED"/>
    <property type="match status" value="1"/>
</dbReference>
<keyword evidence="1" id="KW-0808">Transferase</keyword>
<accession>A0AAJ0MBZ1</accession>
<sequence length="219" mass="23367">MCNTGHGKAQNRSNTDALTLDTKPDVLKTTALAHAAYLARLPAPSTLATWDVLEIGSGTGLLSLALASAVRSLTAVNAAEGMIAVLRAKLRAPGAPPQRRGRSVVSNLVLHHVADLGVLFKTVWGCLKPGGEVMVTDFEDFGPEARRFHPEARMDGVHWHGIKRDAIRAVLEGPGFGDVSVETGFEMEKMVLAVPGNGVKEHKMVFSFLICRGRRPAAG</sequence>
<dbReference type="EMBL" id="JAUIQD010000005">
    <property type="protein sequence ID" value="KAK3348953.1"/>
    <property type="molecule type" value="Genomic_DNA"/>
</dbReference>
<keyword evidence="2" id="KW-0489">Methyltransferase</keyword>
<dbReference type="InterPro" id="IPR029063">
    <property type="entry name" value="SAM-dependent_MTases_sf"/>
</dbReference>
<keyword evidence="3" id="KW-1185">Reference proteome</keyword>
<dbReference type="SUPFAM" id="SSF53335">
    <property type="entry name" value="S-adenosyl-L-methionine-dependent methyltransferases"/>
    <property type="match status" value="1"/>
</dbReference>
<evidence type="ECO:0000313" key="3">
    <source>
        <dbReference type="Proteomes" id="UP001275084"/>
    </source>
</evidence>
<reference evidence="2" key="2">
    <citation type="submission" date="2023-06" db="EMBL/GenBank/DDBJ databases">
        <authorList>
            <consortium name="Lawrence Berkeley National Laboratory"/>
            <person name="Haridas S."/>
            <person name="Hensen N."/>
            <person name="Bonometti L."/>
            <person name="Westerberg I."/>
            <person name="Brannstrom I.O."/>
            <person name="Guillou S."/>
            <person name="Cros-Aarteil S."/>
            <person name="Calhoun S."/>
            <person name="Kuo A."/>
            <person name="Mondo S."/>
            <person name="Pangilinan J."/>
            <person name="Riley R."/>
            <person name="Labutti K."/>
            <person name="Andreopoulos B."/>
            <person name="Lipzen A."/>
            <person name="Chen C."/>
            <person name="Yanf M."/>
            <person name="Daum C."/>
            <person name="Ng V."/>
            <person name="Clum A."/>
            <person name="Steindorff A."/>
            <person name="Ohm R."/>
            <person name="Martin F."/>
            <person name="Silar P."/>
            <person name="Natvig D."/>
            <person name="Lalanne C."/>
            <person name="Gautier V."/>
            <person name="Ament-Velasquez S.L."/>
            <person name="Kruys A."/>
            <person name="Hutchinson M.I."/>
            <person name="Powell A.J."/>
            <person name="Barry K."/>
            <person name="Miller A.N."/>
            <person name="Grigoriev I.V."/>
            <person name="Debuchy R."/>
            <person name="Gladieux P."/>
            <person name="Thoren M.H."/>
            <person name="Johannesson H."/>
        </authorList>
    </citation>
    <scope>NUCLEOTIDE SEQUENCE</scope>
    <source>
        <strain evidence="2">CBS 955.72</strain>
    </source>
</reference>
<organism evidence="2 3">
    <name type="scientific">Lasiosphaeria hispida</name>
    <dbReference type="NCBI Taxonomy" id="260671"/>
    <lineage>
        <taxon>Eukaryota</taxon>
        <taxon>Fungi</taxon>
        <taxon>Dikarya</taxon>
        <taxon>Ascomycota</taxon>
        <taxon>Pezizomycotina</taxon>
        <taxon>Sordariomycetes</taxon>
        <taxon>Sordariomycetidae</taxon>
        <taxon>Sordariales</taxon>
        <taxon>Lasiosphaeriaceae</taxon>
        <taxon>Lasiosphaeria</taxon>
    </lineage>
</organism>
<proteinExistence type="predicted"/>
<gene>
    <name evidence="2" type="ORF">B0T25DRAFT_623885</name>
</gene>
<dbReference type="AlphaFoldDB" id="A0AAJ0MBZ1"/>
<dbReference type="GO" id="GO:0008168">
    <property type="term" value="F:methyltransferase activity"/>
    <property type="evidence" value="ECO:0007669"/>
    <property type="project" value="UniProtKB-KW"/>
</dbReference>
<dbReference type="Pfam" id="PF13489">
    <property type="entry name" value="Methyltransf_23"/>
    <property type="match status" value="1"/>
</dbReference>
<comment type="caution">
    <text evidence="2">The sequence shown here is derived from an EMBL/GenBank/DDBJ whole genome shotgun (WGS) entry which is preliminary data.</text>
</comment>
<dbReference type="PANTHER" id="PTHR43861:SF3">
    <property type="entry name" value="PUTATIVE (AFU_ORTHOLOGUE AFUA_2G14390)-RELATED"/>
    <property type="match status" value="1"/>
</dbReference>
<dbReference type="CDD" id="cd02440">
    <property type="entry name" value="AdoMet_MTases"/>
    <property type="match status" value="1"/>
</dbReference>
<reference evidence="2" key="1">
    <citation type="journal article" date="2023" name="Mol. Phylogenet. Evol.">
        <title>Genome-scale phylogeny and comparative genomics of the fungal order Sordariales.</title>
        <authorList>
            <person name="Hensen N."/>
            <person name="Bonometti L."/>
            <person name="Westerberg I."/>
            <person name="Brannstrom I.O."/>
            <person name="Guillou S."/>
            <person name="Cros-Aarteil S."/>
            <person name="Calhoun S."/>
            <person name="Haridas S."/>
            <person name="Kuo A."/>
            <person name="Mondo S."/>
            <person name="Pangilinan J."/>
            <person name="Riley R."/>
            <person name="LaButti K."/>
            <person name="Andreopoulos B."/>
            <person name="Lipzen A."/>
            <person name="Chen C."/>
            <person name="Yan M."/>
            <person name="Daum C."/>
            <person name="Ng V."/>
            <person name="Clum A."/>
            <person name="Steindorff A."/>
            <person name="Ohm R.A."/>
            <person name="Martin F."/>
            <person name="Silar P."/>
            <person name="Natvig D.O."/>
            <person name="Lalanne C."/>
            <person name="Gautier V."/>
            <person name="Ament-Velasquez S.L."/>
            <person name="Kruys A."/>
            <person name="Hutchinson M.I."/>
            <person name="Powell A.J."/>
            <person name="Barry K."/>
            <person name="Miller A.N."/>
            <person name="Grigoriev I.V."/>
            <person name="Debuchy R."/>
            <person name="Gladieux P."/>
            <person name="Hiltunen Thoren M."/>
            <person name="Johannesson H."/>
        </authorList>
    </citation>
    <scope>NUCLEOTIDE SEQUENCE</scope>
    <source>
        <strain evidence="2">CBS 955.72</strain>
    </source>
</reference>